<accession>A0A953LDH1</accession>
<comment type="caution">
    <text evidence="4">The sequence shown here is derived from an EMBL/GenBank/DDBJ whole genome shotgun (WGS) entry which is preliminary data.</text>
</comment>
<evidence type="ECO:0000256" key="2">
    <source>
        <dbReference type="SAM" id="Phobius"/>
    </source>
</evidence>
<dbReference type="AlphaFoldDB" id="A0A953LDH1"/>
<keyword evidence="5" id="KW-1185">Reference proteome</keyword>
<feature type="domain" description="Protein kinase" evidence="3">
    <location>
        <begin position="120"/>
        <end position="452"/>
    </location>
</feature>
<dbReference type="RefSeq" id="WP_222580394.1">
    <property type="nucleotide sequence ID" value="NZ_JAHVHU010000010.1"/>
</dbReference>
<dbReference type="Pfam" id="PF03109">
    <property type="entry name" value="ABC1"/>
    <property type="match status" value="1"/>
</dbReference>
<dbReference type="PROSITE" id="PS50011">
    <property type="entry name" value="PROTEIN_KINASE_DOM"/>
    <property type="match status" value="1"/>
</dbReference>
<dbReference type="GO" id="GO:0005524">
    <property type="term" value="F:ATP binding"/>
    <property type="evidence" value="ECO:0007669"/>
    <property type="project" value="InterPro"/>
</dbReference>
<feature type="transmembrane region" description="Helical" evidence="2">
    <location>
        <begin position="525"/>
        <end position="546"/>
    </location>
</feature>
<evidence type="ECO:0000313" key="5">
    <source>
        <dbReference type="Proteomes" id="UP000753961"/>
    </source>
</evidence>
<organism evidence="4 5">
    <name type="scientific">Membranihabitans marinus</name>
    <dbReference type="NCBI Taxonomy" id="1227546"/>
    <lineage>
        <taxon>Bacteria</taxon>
        <taxon>Pseudomonadati</taxon>
        <taxon>Bacteroidota</taxon>
        <taxon>Saprospiria</taxon>
        <taxon>Saprospirales</taxon>
        <taxon>Saprospiraceae</taxon>
        <taxon>Membranihabitans</taxon>
    </lineage>
</organism>
<sequence>MALEMKKLSQYKKLAAFLYKYGTSSLVKNAGLSDEMDDGWEQKEESDDVTPEELTTDLIAMGPAFIKLGQLLSTRPDLLPQKFIEALADLQDKVPPVEFEKVNEIIQEDLGVRISKAFNSFDEIPLASASLGQVHRAELRDGTKVVVKVQRPGIREKIQEELEVLGSAASFMEENTRIGKQIAAKELFAYFKKTLFRELDYQKEARNMLVLADNLKNFEHLIIPDPVVDYTTSRILTMKYLDGEKITAITPLRKLELDGITLVKELFEAYLQQIVIDGFMHADPHPGNIHLTEDNKIALLDVGMVAYFGEEYKEHYLKLLLYLGEANGDKLAGLLIEMSRELEEVRPEQFKQDIGLLVQENEHMTMENLQTGKLIFEVIKIAGDYGYVLPVSLSLLGKALLNLDQVGASIAPDFNPRKAIQRHVTDLMRKYVYKNMVEHHFFTTALESKEFIELLPGRLNKLLHNLAENQWEMKIESLDEKQLMSGFQKVANRITMGLIVAALLISASMLMSIPSGFTLFGYPGLAMLTLILAFVGAGIVGVQILFKDR</sequence>
<dbReference type="PANTHER" id="PTHR10566:SF113">
    <property type="entry name" value="PROTEIN ACTIVITY OF BC1 COMPLEX KINASE 7, CHLOROPLASTIC"/>
    <property type="match status" value="1"/>
</dbReference>
<dbReference type="InterPro" id="IPR004147">
    <property type="entry name" value="ABC1_dom"/>
</dbReference>
<feature type="transmembrane region" description="Helical" evidence="2">
    <location>
        <begin position="494"/>
        <end position="513"/>
    </location>
</feature>
<keyword evidence="2" id="KW-1133">Transmembrane helix</keyword>
<dbReference type="CDD" id="cd05121">
    <property type="entry name" value="ABC1_ADCK3-like"/>
    <property type="match status" value="1"/>
</dbReference>
<protein>
    <recommendedName>
        <fullName evidence="3">Protein kinase domain-containing protein</fullName>
    </recommendedName>
</protein>
<dbReference type="InterPro" id="IPR011009">
    <property type="entry name" value="Kinase-like_dom_sf"/>
</dbReference>
<dbReference type="InterPro" id="IPR000719">
    <property type="entry name" value="Prot_kinase_dom"/>
</dbReference>
<evidence type="ECO:0000259" key="3">
    <source>
        <dbReference type="PROSITE" id="PS50011"/>
    </source>
</evidence>
<proteinExistence type="inferred from homology"/>
<keyword evidence="2" id="KW-0812">Transmembrane</keyword>
<dbReference type="PANTHER" id="PTHR10566">
    <property type="entry name" value="CHAPERONE-ACTIVITY OF BC1 COMPLEX CABC1 -RELATED"/>
    <property type="match status" value="1"/>
</dbReference>
<gene>
    <name evidence="4" type="ORF">KUV50_11975</name>
</gene>
<dbReference type="EMBL" id="JAHVHU010000010">
    <property type="protein sequence ID" value="MBY5958859.1"/>
    <property type="molecule type" value="Genomic_DNA"/>
</dbReference>
<keyword evidence="2" id="KW-0472">Membrane</keyword>
<dbReference type="SUPFAM" id="SSF56112">
    <property type="entry name" value="Protein kinase-like (PK-like)"/>
    <property type="match status" value="1"/>
</dbReference>
<reference evidence="4" key="1">
    <citation type="submission" date="2021-06" db="EMBL/GenBank/DDBJ databases">
        <title>44 bacteria genomes isolated from Dapeng, Shenzhen.</title>
        <authorList>
            <person name="Zheng W."/>
            <person name="Yu S."/>
            <person name="Huang Y."/>
        </authorList>
    </citation>
    <scope>NUCLEOTIDE SEQUENCE</scope>
    <source>
        <strain evidence="4">DP5N28-2</strain>
    </source>
</reference>
<comment type="similarity">
    <text evidence="1">Belongs to the protein kinase superfamily. ADCK protein kinase family.</text>
</comment>
<name>A0A953LDH1_9BACT</name>
<dbReference type="InterPro" id="IPR050154">
    <property type="entry name" value="UbiB_kinase"/>
</dbReference>
<dbReference type="Proteomes" id="UP000753961">
    <property type="component" value="Unassembled WGS sequence"/>
</dbReference>
<evidence type="ECO:0000313" key="4">
    <source>
        <dbReference type="EMBL" id="MBY5958859.1"/>
    </source>
</evidence>
<evidence type="ECO:0000256" key="1">
    <source>
        <dbReference type="ARBA" id="ARBA00009670"/>
    </source>
</evidence>
<dbReference type="GO" id="GO:0004672">
    <property type="term" value="F:protein kinase activity"/>
    <property type="evidence" value="ECO:0007669"/>
    <property type="project" value="InterPro"/>
</dbReference>